<feature type="compositionally biased region" description="Basic residues" evidence="1">
    <location>
        <begin position="1"/>
        <end position="12"/>
    </location>
</feature>
<dbReference type="AlphaFoldDB" id="A0AAD8A5W8"/>
<feature type="region of interest" description="Disordered" evidence="1">
    <location>
        <begin position="1"/>
        <end position="20"/>
    </location>
</feature>
<evidence type="ECO:0000313" key="2">
    <source>
        <dbReference type="EMBL" id="KAJ9592591.1"/>
    </source>
</evidence>
<protein>
    <submittedName>
        <fullName evidence="2">Uncharacterized protein</fullName>
    </submittedName>
</protein>
<dbReference type="EMBL" id="JASPKZ010003829">
    <property type="protein sequence ID" value="KAJ9592591.1"/>
    <property type="molecule type" value="Genomic_DNA"/>
</dbReference>
<gene>
    <name evidence="2" type="ORF">L9F63_015729</name>
</gene>
<keyword evidence="3" id="KW-1185">Reference proteome</keyword>
<accession>A0AAD8A5W8</accession>
<comment type="caution">
    <text evidence="2">The sequence shown here is derived from an EMBL/GenBank/DDBJ whole genome shotgun (WGS) entry which is preliminary data.</text>
</comment>
<reference evidence="2" key="1">
    <citation type="journal article" date="2023" name="IScience">
        <title>Live-bearing cockroach genome reveals convergent evolutionary mechanisms linked to viviparity in insects and beyond.</title>
        <authorList>
            <person name="Fouks B."/>
            <person name="Harrison M.C."/>
            <person name="Mikhailova A.A."/>
            <person name="Marchal E."/>
            <person name="English S."/>
            <person name="Carruthers M."/>
            <person name="Jennings E.C."/>
            <person name="Chiamaka E.L."/>
            <person name="Frigard R.A."/>
            <person name="Pippel M."/>
            <person name="Attardo G.M."/>
            <person name="Benoit J.B."/>
            <person name="Bornberg-Bauer E."/>
            <person name="Tobe S.S."/>
        </authorList>
    </citation>
    <scope>NUCLEOTIDE SEQUENCE</scope>
    <source>
        <strain evidence="2">Stay&amp;Tobe</strain>
    </source>
</reference>
<reference evidence="2" key="2">
    <citation type="submission" date="2023-05" db="EMBL/GenBank/DDBJ databases">
        <authorList>
            <person name="Fouks B."/>
        </authorList>
    </citation>
    <scope>NUCLEOTIDE SEQUENCE</scope>
    <source>
        <strain evidence="2">Stay&amp;Tobe</strain>
        <tissue evidence="2">Testes</tissue>
    </source>
</reference>
<feature type="non-terminal residue" evidence="2">
    <location>
        <position position="151"/>
    </location>
</feature>
<dbReference type="Proteomes" id="UP001233999">
    <property type="component" value="Unassembled WGS sequence"/>
</dbReference>
<name>A0AAD8A5W8_DIPPU</name>
<evidence type="ECO:0000313" key="3">
    <source>
        <dbReference type="Proteomes" id="UP001233999"/>
    </source>
</evidence>
<evidence type="ECO:0000256" key="1">
    <source>
        <dbReference type="SAM" id="MobiDB-lite"/>
    </source>
</evidence>
<sequence length="151" mass="17024">FQYRCRGHHHSNSRGESLQEDDEEVRQKCLFLLNELVSRTEEANRRRLPHMEGGPVQCRLPLTKVSLALQAYSKHAPNVFQGHETAPLPNAITPFTPSSTITTSFPFHSLRHARHRTHFHCQSGAGTKLVPIPGRITPPGHGGRWTKLLLV</sequence>
<organism evidence="2 3">
    <name type="scientific">Diploptera punctata</name>
    <name type="common">Pacific beetle cockroach</name>
    <dbReference type="NCBI Taxonomy" id="6984"/>
    <lineage>
        <taxon>Eukaryota</taxon>
        <taxon>Metazoa</taxon>
        <taxon>Ecdysozoa</taxon>
        <taxon>Arthropoda</taxon>
        <taxon>Hexapoda</taxon>
        <taxon>Insecta</taxon>
        <taxon>Pterygota</taxon>
        <taxon>Neoptera</taxon>
        <taxon>Polyneoptera</taxon>
        <taxon>Dictyoptera</taxon>
        <taxon>Blattodea</taxon>
        <taxon>Blaberoidea</taxon>
        <taxon>Blaberidae</taxon>
        <taxon>Diplopterinae</taxon>
        <taxon>Diploptera</taxon>
    </lineage>
</organism>
<proteinExistence type="predicted"/>